<dbReference type="PROSITE" id="PS51686">
    <property type="entry name" value="SAM_MT_RSMB_NOP"/>
    <property type="match status" value="1"/>
</dbReference>
<organism evidence="8 9">
    <name type="scientific">Hypsibius exemplaris</name>
    <name type="common">Freshwater tardigrade</name>
    <dbReference type="NCBI Taxonomy" id="2072580"/>
    <lineage>
        <taxon>Eukaryota</taxon>
        <taxon>Metazoa</taxon>
        <taxon>Ecdysozoa</taxon>
        <taxon>Tardigrada</taxon>
        <taxon>Eutardigrada</taxon>
        <taxon>Parachela</taxon>
        <taxon>Hypsibioidea</taxon>
        <taxon>Hypsibiidae</taxon>
        <taxon>Hypsibius</taxon>
    </lineage>
</organism>
<evidence type="ECO:0000259" key="7">
    <source>
        <dbReference type="PROSITE" id="PS51686"/>
    </source>
</evidence>
<dbReference type="GO" id="GO:0008173">
    <property type="term" value="F:RNA methyltransferase activity"/>
    <property type="evidence" value="ECO:0007669"/>
    <property type="project" value="InterPro"/>
</dbReference>
<dbReference type="InterPro" id="IPR001678">
    <property type="entry name" value="MeTrfase_RsmB-F_NOP2_dom"/>
</dbReference>
<dbReference type="Pfam" id="PF01189">
    <property type="entry name" value="Methyltr_RsmB-F"/>
    <property type="match status" value="1"/>
</dbReference>
<name>A0A1W0X1X7_HYPEX</name>
<dbReference type="CDD" id="cd02440">
    <property type="entry name" value="AdoMet_MTases"/>
    <property type="match status" value="1"/>
</dbReference>
<dbReference type="CDD" id="cd21150">
    <property type="entry name" value="PUA_NSun6-like"/>
    <property type="match status" value="1"/>
</dbReference>
<dbReference type="EMBL" id="MTYJ01000023">
    <property type="protein sequence ID" value="OQV21468.1"/>
    <property type="molecule type" value="Genomic_DNA"/>
</dbReference>
<evidence type="ECO:0000256" key="3">
    <source>
        <dbReference type="ARBA" id="ARBA00022679"/>
    </source>
</evidence>
<evidence type="ECO:0000256" key="1">
    <source>
        <dbReference type="ARBA" id="ARBA00007494"/>
    </source>
</evidence>
<dbReference type="Gene3D" id="2.30.130.10">
    <property type="entry name" value="PUA domain"/>
    <property type="match status" value="1"/>
</dbReference>
<dbReference type="Proteomes" id="UP000192578">
    <property type="component" value="Unassembled WGS sequence"/>
</dbReference>
<evidence type="ECO:0000256" key="2">
    <source>
        <dbReference type="ARBA" id="ARBA00022603"/>
    </source>
</evidence>
<keyword evidence="9" id="KW-1185">Reference proteome</keyword>
<accession>A0A1W0X1X7</accession>
<dbReference type="PROSITE" id="PS01153">
    <property type="entry name" value="NOL1_NOP2_SUN"/>
    <property type="match status" value="1"/>
</dbReference>
<evidence type="ECO:0000256" key="6">
    <source>
        <dbReference type="PROSITE-ProRule" id="PRU01023"/>
    </source>
</evidence>
<evidence type="ECO:0000313" key="8">
    <source>
        <dbReference type="EMBL" id="OQV21468.1"/>
    </source>
</evidence>
<feature type="binding site" evidence="6">
    <location>
        <begin position="252"/>
        <end position="258"/>
    </location>
    <ligand>
        <name>S-adenosyl-L-methionine</name>
        <dbReference type="ChEBI" id="CHEBI:59789"/>
    </ligand>
</feature>
<evidence type="ECO:0000313" key="9">
    <source>
        <dbReference type="Proteomes" id="UP000192578"/>
    </source>
</evidence>
<dbReference type="SUPFAM" id="SSF53335">
    <property type="entry name" value="S-adenosyl-L-methionine-dependent methyltransferases"/>
    <property type="match status" value="1"/>
</dbReference>
<dbReference type="PANTHER" id="PTHR22807:SF34">
    <property type="entry name" value="TRNA (CYTOSINE(72)-C(5))-METHYLTRANSFERASE NSUN6"/>
    <property type="match status" value="1"/>
</dbReference>
<dbReference type="InterPro" id="IPR023267">
    <property type="entry name" value="RCMT"/>
</dbReference>
<proteinExistence type="inferred from homology"/>
<feature type="active site" description="Nucleophile" evidence="6">
    <location>
        <position position="375"/>
    </location>
</feature>
<dbReference type="AlphaFoldDB" id="A0A1W0X1X7"/>
<evidence type="ECO:0000256" key="4">
    <source>
        <dbReference type="ARBA" id="ARBA00022691"/>
    </source>
</evidence>
<comment type="caution">
    <text evidence="8">The sequence shown here is derived from an EMBL/GenBank/DDBJ whole genome shotgun (WGS) entry which is preliminary data.</text>
</comment>
<dbReference type="InterPro" id="IPR029063">
    <property type="entry name" value="SAM-dependent_MTases_sf"/>
</dbReference>
<gene>
    <name evidence="8" type="ORF">BV898_04672</name>
</gene>
<feature type="binding site" evidence="6">
    <location>
        <position position="276"/>
    </location>
    <ligand>
        <name>S-adenosyl-L-methionine</name>
        <dbReference type="ChEBI" id="CHEBI:59789"/>
    </ligand>
</feature>
<dbReference type="InterPro" id="IPR015947">
    <property type="entry name" value="PUA-like_sf"/>
</dbReference>
<dbReference type="Gene3D" id="3.40.50.150">
    <property type="entry name" value="Vaccinia Virus protein VP39"/>
    <property type="match status" value="1"/>
</dbReference>
<dbReference type="GO" id="GO:0003723">
    <property type="term" value="F:RNA binding"/>
    <property type="evidence" value="ECO:0007669"/>
    <property type="project" value="UniProtKB-UniRule"/>
</dbReference>
<dbReference type="OrthoDB" id="260824at2759"/>
<keyword evidence="2 6" id="KW-0489">Methyltransferase</keyword>
<dbReference type="InterPro" id="IPR018314">
    <property type="entry name" value="RsmB/NOL1/NOP2-like_CS"/>
</dbReference>
<keyword evidence="4 6" id="KW-0949">S-adenosyl-L-methionine</keyword>
<reference evidence="9" key="1">
    <citation type="submission" date="2017-01" db="EMBL/GenBank/DDBJ databases">
        <title>Comparative genomics of anhydrobiosis in the tardigrade Hypsibius dujardini.</title>
        <authorList>
            <person name="Yoshida Y."/>
            <person name="Koutsovoulos G."/>
            <person name="Laetsch D."/>
            <person name="Stevens L."/>
            <person name="Kumar S."/>
            <person name="Horikawa D."/>
            <person name="Ishino K."/>
            <person name="Komine S."/>
            <person name="Tomita M."/>
            <person name="Blaxter M."/>
            <person name="Arakawa K."/>
        </authorList>
    </citation>
    <scope>NUCLEOTIDE SEQUENCE [LARGE SCALE GENOMIC DNA]</scope>
    <source>
        <strain evidence="9">Z151</strain>
    </source>
</reference>
<keyword evidence="3 6" id="KW-0808">Transferase</keyword>
<dbReference type="GO" id="GO:0001510">
    <property type="term" value="P:RNA methylation"/>
    <property type="evidence" value="ECO:0007669"/>
    <property type="project" value="InterPro"/>
</dbReference>
<protein>
    <submittedName>
        <fullName evidence="8">Methyltransferase NSUN6</fullName>
    </submittedName>
</protein>
<evidence type="ECO:0000256" key="5">
    <source>
        <dbReference type="ARBA" id="ARBA00022884"/>
    </source>
</evidence>
<dbReference type="PANTHER" id="PTHR22807">
    <property type="entry name" value="NOP2 YEAST -RELATED NOL1/NOP2/FMU SUN DOMAIN-CONTAINING"/>
    <property type="match status" value="1"/>
</dbReference>
<comment type="similarity">
    <text evidence="1 6">Belongs to the class I-like SAM-binding methyltransferase superfamily. RsmB/NOP family.</text>
</comment>
<dbReference type="PROSITE" id="PS50890">
    <property type="entry name" value="PUA"/>
    <property type="match status" value="1"/>
</dbReference>
<dbReference type="SUPFAM" id="SSF88697">
    <property type="entry name" value="PUA domain-like"/>
    <property type="match status" value="1"/>
</dbReference>
<dbReference type="InterPro" id="IPR049560">
    <property type="entry name" value="MeTrfase_RsmB-F_NOP2_cat"/>
</dbReference>
<dbReference type="PRINTS" id="PR02008">
    <property type="entry name" value="RCMTFAMILY"/>
</dbReference>
<feature type="binding site" evidence="6">
    <location>
        <position position="301"/>
    </location>
    <ligand>
        <name>S-adenosyl-L-methionine</name>
        <dbReference type="ChEBI" id="CHEBI:59789"/>
    </ligand>
</feature>
<keyword evidence="5 6" id="KW-0694">RNA-binding</keyword>
<dbReference type="InterPro" id="IPR036974">
    <property type="entry name" value="PUA_sf"/>
</dbReference>
<feature type="binding site" evidence="6">
    <location>
        <position position="323"/>
    </location>
    <ligand>
        <name>S-adenosyl-L-methionine</name>
        <dbReference type="ChEBI" id="CHEBI:59789"/>
    </ligand>
</feature>
<feature type="domain" description="SAM-dependent MTase RsmB/NOP-type" evidence="7">
    <location>
        <begin position="230"/>
        <end position="447"/>
    </location>
</feature>
<sequence length="505" mass="55333">MATNLHLPSTLTSHADVLEIFDVEYCQPVGCSLDTFLDSLRTPPLSTVLRYNHSEIDDSIPLEEQERIIREGLQTVNKERLLGRSLKINQVAGLSDVWTCEVEDSGSDVYPVEDDEEKPMNVIVDTAAGEALLRGSNLFASGILACIGNMRAGQRVSVYCDVEKKCLKGRVANFLGELYFVGSGIAQVHRTDLYTHQPINGIGILMDRPRFNLLSLSEFLTSHPSFSSPNLPSCVAVQVLGPQPQETILDCCAAPGGKTLHIASLMRNTGRIIAVEKSSERAEKLRRATAHCRNVNVVCADVSKLRDNTKADLPTSFDRILVDAPCSASGQRPRLSFRSLQVNQLESCPKVQKKILHSIVPLLKSGGGRLVYSTCSVLRRENEDVVAWLLRQHPELRLCQQTPHFGGVGFPVSGLTSQQSGLLQRFSMLPGVDGDSIGFFVALFEKVCQRSLRVVGWATDKLFALSGPPTGVQGPSRPSLKIPLIIRADAVTDTLGPRLRDRTDI</sequence>